<name>A0ABT7BE86_9CYAN</name>
<dbReference type="RefSeq" id="WP_283760828.1">
    <property type="nucleotide sequence ID" value="NZ_JAQPOK010000009.1"/>
</dbReference>
<comment type="caution">
    <text evidence="2">The sequence shown here is derived from an EMBL/GenBank/DDBJ whole genome shotgun (WGS) entry which is preliminary data.</text>
</comment>
<organism evidence="2 3">
    <name type="scientific">Roseofilum halophilum BLCC-M91</name>
    <dbReference type="NCBI Taxonomy" id="3022259"/>
    <lineage>
        <taxon>Bacteria</taxon>
        <taxon>Bacillati</taxon>
        <taxon>Cyanobacteriota</taxon>
        <taxon>Cyanophyceae</taxon>
        <taxon>Desertifilales</taxon>
        <taxon>Desertifilaceae</taxon>
        <taxon>Roseofilum</taxon>
        <taxon>Roseofilum halophilum</taxon>
    </lineage>
</organism>
<evidence type="ECO:0000313" key="3">
    <source>
        <dbReference type="Proteomes" id="UP001231370"/>
    </source>
</evidence>
<dbReference type="InterPro" id="IPR005532">
    <property type="entry name" value="SUMF_dom"/>
</dbReference>
<dbReference type="InterPro" id="IPR016187">
    <property type="entry name" value="CTDL_fold"/>
</dbReference>
<proteinExistence type="predicted"/>
<dbReference type="InterPro" id="IPR042095">
    <property type="entry name" value="SUMF_sf"/>
</dbReference>
<evidence type="ECO:0000313" key="2">
    <source>
        <dbReference type="EMBL" id="MDJ1177498.1"/>
    </source>
</evidence>
<dbReference type="Proteomes" id="UP001231370">
    <property type="component" value="Unassembled WGS sequence"/>
</dbReference>
<feature type="domain" description="Sulfatase-modifying factor enzyme-like" evidence="1">
    <location>
        <begin position="192"/>
        <end position="437"/>
    </location>
</feature>
<dbReference type="SUPFAM" id="SSF56436">
    <property type="entry name" value="C-type lectin-like"/>
    <property type="match status" value="1"/>
</dbReference>
<dbReference type="EMBL" id="JAQPOK010000009">
    <property type="protein sequence ID" value="MDJ1177498.1"/>
    <property type="molecule type" value="Genomic_DNA"/>
</dbReference>
<dbReference type="PANTHER" id="PTHR23150">
    <property type="entry name" value="SULFATASE MODIFYING FACTOR 1, 2"/>
    <property type="match status" value="1"/>
</dbReference>
<dbReference type="NCBIfam" id="TIGR04344">
    <property type="entry name" value="ovoA_Nterm"/>
    <property type="match status" value="1"/>
</dbReference>
<dbReference type="InterPro" id="IPR051043">
    <property type="entry name" value="Sulfatase_Mod_Factor_Kinase"/>
</dbReference>
<dbReference type="PANTHER" id="PTHR23150:SF26">
    <property type="entry name" value="GENERIC METHYLTRANSFERASE"/>
    <property type="match status" value="1"/>
</dbReference>
<dbReference type="InterPro" id="IPR027577">
    <property type="entry name" value="OvoA_Nterm"/>
</dbReference>
<keyword evidence="3" id="KW-1185">Reference proteome</keyword>
<dbReference type="Pfam" id="PF03781">
    <property type="entry name" value="FGE-sulfatase"/>
    <property type="match status" value="1"/>
</dbReference>
<protein>
    <submittedName>
        <fullName evidence="2">5-histidylcysteine sulfoxide synthase</fullName>
    </submittedName>
</protein>
<sequence length="440" mass="51590">MDKLTSLRNLQLDRCDRQTLLDYFQNSWELEEILMKSLGHDDSFYLNPDPLRNPIIFYLGHSPVFYINKLIRVGLLEQRINPNYEILFEIGVDPSSPEELKEATKHINWPQVEQVWDYREKAKETITQVLSTCSLNLPITQNHPLWALIMAMEHNRIHFETSSMLLRQFSVDHLQRPENWQYAPSNQTIPENKMITVAGGVITLGKPQNSNTYGWDSEYGSRTVEVKPFFASQHLITNGEFLKFIQDNGYENPELWDNESWHWQRENNIKYPKFWIDNNGSYQYRTLFDEIDLPLDWPVEVNHYEAMAYCRWKGQGTRLMSEAEWTIAAANSEDDQKFNLNVKFGSPSPVGSLKNAEASSGLYDLRGNVWEWLSDNFNPLPEFKPHYLYEDVAAPFFDDRHKMMMGGSWATNGSMASKSYRNWFRPYFYQHAGFRTAQSL</sequence>
<evidence type="ECO:0000259" key="1">
    <source>
        <dbReference type="Pfam" id="PF03781"/>
    </source>
</evidence>
<gene>
    <name evidence="2" type="primary">ovoA</name>
    <name evidence="2" type="ORF">PJF56_01340</name>
</gene>
<dbReference type="Gene3D" id="3.90.1580.10">
    <property type="entry name" value="paralog of FGE (formylglycine-generating enzyme)"/>
    <property type="match status" value="1"/>
</dbReference>
<accession>A0ABT7BE86</accession>
<reference evidence="2 3" key="1">
    <citation type="submission" date="2023-01" db="EMBL/GenBank/DDBJ databases">
        <title>Novel diversity within Roseofilum (Cyanobacteria; Desertifilaceae) from marine benthic mats with descriptions of four novel species.</title>
        <authorList>
            <person name="Wang Y."/>
            <person name="Berthold D.E."/>
            <person name="Hu J."/>
            <person name="Lefler F.W."/>
            <person name="Laughinghouse H.D. IV."/>
        </authorList>
    </citation>
    <scope>NUCLEOTIDE SEQUENCE [LARGE SCALE GENOMIC DNA]</scope>
    <source>
        <strain evidence="2 3">BLCC-M91</strain>
    </source>
</reference>